<dbReference type="EMBL" id="CAFBMG010000018">
    <property type="protein sequence ID" value="CAB4892691.1"/>
    <property type="molecule type" value="Genomic_DNA"/>
</dbReference>
<keyword evidence="2" id="KW-1133">Transmembrane helix</keyword>
<proteinExistence type="predicted"/>
<feature type="region of interest" description="Disordered" evidence="1">
    <location>
        <begin position="168"/>
        <end position="198"/>
    </location>
</feature>
<evidence type="ECO:0000313" key="3">
    <source>
        <dbReference type="EMBL" id="CAB4892691.1"/>
    </source>
</evidence>
<evidence type="ECO:0000256" key="2">
    <source>
        <dbReference type="SAM" id="Phobius"/>
    </source>
</evidence>
<sequence length="198" mass="21157">MTEPEDLQSEQPALNPTDGEIVDVLPEDLDLSGFVGPQTFPNNNRRRIPAGLYLLFGLAAVAVYAIKGDSSALVNLGTLWAGVGLVAFGAYGMIAGWTLKVDESDALVSASAKVGFPVGHAAAQMAWRGWLSRPTWRILAYSNENPPTRRGIVLVDGVNGEVIEGFSEENPEDWTQFDPEDVAGTSLSVPAQSETQTP</sequence>
<protein>
    <submittedName>
        <fullName evidence="3">Unannotated protein</fullName>
    </submittedName>
</protein>
<dbReference type="AlphaFoldDB" id="A0A6J7FCA3"/>
<reference evidence="3" key="1">
    <citation type="submission" date="2020-05" db="EMBL/GenBank/DDBJ databases">
        <authorList>
            <person name="Chiriac C."/>
            <person name="Salcher M."/>
            <person name="Ghai R."/>
            <person name="Kavagutti S V."/>
        </authorList>
    </citation>
    <scope>NUCLEOTIDE SEQUENCE</scope>
</reference>
<evidence type="ECO:0000256" key="1">
    <source>
        <dbReference type="SAM" id="MobiDB-lite"/>
    </source>
</evidence>
<accession>A0A6J7FCA3</accession>
<feature type="transmembrane region" description="Helical" evidence="2">
    <location>
        <begin position="48"/>
        <end position="66"/>
    </location>
</feature>
<organism evidence="3">
    <name type="scientific">freshwater metagenome</name>
    <dbReference type="NCBI Taxonomy" id="449393"/>
    <lineage>
        <taxon>unclassified sequences</taxon>
        <taxon>metagenomes</taxon>
        <taxon>ecological metagenomes</taxon>
    </lineage>
</organism>
<keyword evidence="2" id="KW-0812">Transmembrane</keyword>
<feature type="transmembrane region" description="Helical" evidence="2">
    <location>
        <begin position="78"/>
        <end position="99"/>
    </location>
</feature>
<gene>
    <name evidence="3" type="ORF">UFOPK3519_00389</name>
</gene>
<keyword evidence="2" id="KW-0472">Membrane</keyword>
<name>A0A6J7FCA3_9ZZZZ</name>
<feature type="compositionally biased region" description="Polar residues" evidence="1">
    <location>
        <begin position="185"/>
        <end position="198"/>
    </location>
</feature>